<gene>
    <name evidence="3" type="ORF">Sspor_18350</name>
</gene>
<protein>
    <recommendedName>
        <fullName evidence="2">DUF317 domain-containing protein</fullName>
    </recommendedName>
</protein>
<feature type="domain" description="DUF317" evidence="2">
    <location>
        <begin position="274"/>
        <end position="329"/>
    </location>
</feature>
<sequence>MPQPGLGEAHIRLARHPDHSSAVTATLAGPESSRNLARTALSNRGFRWIDLKTLVLARIDHEEPYYADQAARALRDVGATVEIAPSLQEEIDTEWTYGNYPMPYLDRDEIREVSAEAQRIHDDIASGRLTIHLHAHDGWTTVAVGTYRNGKSVHFHGEDYLRQETADYETEAEAVADFHSQYAVAVRPGPAPLTDIERTTAQLLTTPPSEAPKPSPAQRAEPTKPKPETVPVYAADPGDHEDLLDTFLESQDEWEKVRTWSDGTTIANHESLTMRVQFFHEAYPGAPDTWTVASYESPVGERLWHATATRTTPVEIVSTLLDSLAAGKGWGPGPATAVTDKTLAEATRYLAETGETGWPLTVNARVVEWTAPTEEPAGVRFDTFAASRPNSPLEAWTVWGGNTPDQPTWSIRFSTHTPPALLQDITFELAHGTGHRQPHTDTAGPAAHLPGPPAVARPHSPAARPAAPR</sequence>
<feature type="region of interest" description="Disordered" evidence="1">
    <location>
        <begin position="204"/>
        <end position="230"/>
    </location>
</feature>
<dbReference type="Proteomes" id="UP000608522">
    <property type="component" value="Unassembled WGS sequence"/>
</dbReference>
<dbReference type="RefSeq" id="WP_202198495.1">
    <property type="nucleotide sequence ID" value="NZ_BAAATO010000006.1"/>
</dbReference>
<evidence type="ECO:0000256" key="1">
    <source>
        <dbReference type="SAM" id="MobiDB-lite"/>
    </source>
</evidence>
<dbReference type="InterPro" id="IPR005523">
    <property type="entry name" value="DUF317_SPDY"/>
</dbReference>
<evidence type="ECO:0000313" key="4">
    <source>
        <dbReference type="Proteomes" id="UP000608522"/>
    </source>
</evidence>
<feature type="region of interest" description="Disordered" evidence="1">
    <location>
        <begin position="432"/>
        <end position="469"/>
    </location>
</feature>
<evidence type="ECO:0000259" key="2">
    <source>
        <dbReference type="Pfam" id="PF03771"/>
    </source>
</evidence>
<keyword evidence="4" id="KW-1185">Reference proteome</keyword>
<organism evidence="3 4">
    <name type="scientific">Streptomyces spororaveus</name>
    <dbReference type="NCBI Taxonomy" id="284039"/>
    <lineage>
        <taxon>Bacteria</taxon>
        <taxon>Bacillati</taxon>
        <taxon>Actinomycetota</taxon>
        <taxon>Actinomycetes</taxon>
        <taxon>Kitasatosporales</taxon>
        <taxon>Streptomycetaceae</taxon>
        <taxon>Streptomyces</taxon>
    </lineage>
</organism>
<accession>A0ABQ3T7C6</accession>
<dbReference type="Pfam" id="PF03771">
    <property type="entry name" value="SPDY"/>
    <property type="match status" value="2"/>
</dbReference>
<proteinExistence type="predicted"/>
<feature type="domain" description="DUF317" evidence="2">
    <location>
        <begin position="379"/>
        <end position="433"/>
    </location>
</feature>
<comment type="caution">
    <text evidence="3">The sequence shown here is derived from an EMBL/GenBank/DDBJ whole genome shotgun (WGS) entry which is preliminary data.</text>
</comment>
<feature type="compositionally biased region" description="Low complexity" evidence="1">
    <location>
        <begin position="456"/>
        <end position="469"/>
    </location>
</feature>
<dbReference type="EMBL" id="BNED01000005">
    <property type="protein sequence ID" value="GHI76274.1"/>
    <property type="molecule type" value="Genomic_DNA"/>
</dbReference>
<name>A0ABQ3T7C6_9ACTN</name>
<reference evidence="4" key="1">
    <citation type="submission" date="2023-07" db="EMBL/GenBank/DDBJ databases">
        <title>Whole genome shotgun sequence of Streptomyces spororaveus NBRC 15456.</title>
        <authorList>
            <person name="Komaki H."/>
            <person name="Tamura T."/>
        </authorList>
    </citation>
    <scope>NUCLEOTIDE SEQUENCE [LARGE SCALE GENOMIC DNA]</scope>
    <source>
        <strain evidence="4">NBRC 15456</strain>
    </source>
</reference>
<evidence type="ECO:0000313" key="3">
    <source>
        <dbReference type="EMBL" id="GHI76274.1"/>
    </source>
</evidence>